<protein>
    <recommendedName>
        <fullName evidence="2">HNH nuclease domain-containing protein</fullName>
    </recommendedName>
</protein>
<feature type="region of interest" description="Disordered" evidence="1">
    <location>
        <begin position="117"/>
        <end position="177"/>
    </location>
</feature>
<dbReference type="EMBL" id="LKCW01000355">
    <property type="protein sequence ID" value="KPM34325.1"/>
    <property type="molecule type" value="Genomic_DNA"/>
</dbReference>
<evidence type="ECO:0000259" key="2">
    <source>
        <dbReference type="Pfam" id="PF13391"/>
    </source>
</evidence>
<evidence type="ECO:0000313" key="3">
    <source>
        <dbReference type="EMBL" id="KPM34325.1"/>
    </source>
</evidence>
<dbReference type="OrthoDB" id="5416097at2759"/>
<organism evidence="3 4">
    <name type="scientific">Neonectria ditissima</name>
    <dbReference type="NCBI Taxonomy" id="78410"/>
    <lineage>
        <taxon>Eukaryota</taxon>
        <taxon>Fungi</taxon>
        <taxon>Dikarya</taxon>
        <taxon>Ascomycota</taxon>
        <taxon>Pezizomycotina</taxon>
        <taxon>Sordariomycetes</taxon>
        <taxon>Hypocreomycetidae</taxon>
        <taxon>Hypocreales</taxon>
        <taxon>Nectriaceae</taxon>
        <taxon>Neonectria</taxon>
    </lineage>
</organism>
<feature type="compositionally biased region" description="Basic and acidic residues" evidence="1">
    <location>
        <begin position="153"/>
        <end position="177"/>
    </location>
</feature>
<comment type="caution">
    <text evidence="3">The sequence shown here is derived from an EMBL/GenBank/DDBJ whole genome shotgun (WGS) entry which is preliminary data.</text>
</comment>
<feature type="domain" description="HNH nuclease" evidence="2">
    <location>
        <begin position="192"/>
        <end position="278"/>
    </location>
</feature>
<sequence length="445" mass="49614">MEDRLLKGTGEFFTAYSDQPEMLRHLDRVLSSKPDFSPPKNLIPMDELEQRLSAIRAILDDQRVARLDNKWSFTRLQFATLVGMPLVHLQRPPNPTTLCQDLDRLSPLLNHFLQSKKFQDPEAETGTAAASRNPSKSHSKTDKSVTSKASSKRTRDGEQKKAEASTPAKAEDTVNRDKDERAECLRLDKDQCIVTKTGDPAVCHIIPFAWNSREGNREKTESFKSALATCLGLGSARPVTAALATLSIGLGKSDKTWNMLALSPTLHSWWGKGYFAFKWLGVLPIDPEKKHQQTVQLEFRWMPRSQVANRAQIIDFEEQNHSSTSLVGSLDHFYGPSQEHQCAPDCSRCTETSIRCIYLGQTGHPIRSGTIVTVTRDRASIESFKVMIDLQWGLIRAAAMSGAALAPELLIGPSDDDDDISPAPIESWRENVEKEAKRGLGTMDD</sequence>
<evidence type="ECO:0000256" key="1">
    <source>
        <dbReference type="SAM" id="MobiDB-lite"/>
    </source>
</evidence>
<gene>
    <name evidence="3" type="ORF">AK830_g12243</name>
</gene>
<keyword evidence="4" id="KW-1185">Reference proteome</keyword>
<feature type="compositionally biased region" description="Basic and acidic residues" evidence="1">
    <location>
        <begin position="427"/>
        <end position="438"/>
    </location>
</feature>
<dbReference type="InterPro" id="IPR003615">
    <property type="entry name" value="HNH_nuc"/>
</dbReference>
<dbReference type="AlphaFoldDB" id="A0A0P7B3Q5"/>
<feature type="region of interest" description="Disordered" evidence="1">
    <location>
        <begin position="413"/>
        <end position="445"/>
    </location>
</feature>
<accession>A0A0P7B3Q5</accession>
<dbReference type="Pfam" id="PF13391">
    <property type="entry name" value="HNH_2"/>
    <property type="match status" value="1"/>
</dbReference>
<proteinExistence type="predicted"/>
<name>A0A0P7B3Q5_9HYPO</name>
<dbReference type="Proteomes" id="UP000050424">
    <property type="component" value="Unassembled WGS sequence"/>
</dbReference>
<reference evidence="3" key="1">
    <citation type="submission" date="2015-09" db="EMBL/GenBank/DDBJ databases">
        <title>Draft genome of a European isolate of the apple canker pathogen Neonectria ditissima.</title>
        <authorList>
            <person name="Gomez-Cortecero A."/>
            <person name="Harrison R.J."/>
            <person name="Armitage A.D."/>
        </authorList>
    </citation>
    <scope>NUCLEOTIDE SEQUENCE [LARGE SCALE GENOMIC DNA]</scope>
    <source>
        <strain evidence="3">R09/05</strain>
    </source>
</reference>
<evidence type="ECO:0000313" key="4">
    <source>
        <dbReference type="Proteomes" id="UP000050424"/>
    </source>
</evidence>